<dbReference type="GO" id="GO:0046486">
    <property type="term" value="P:glycerolipid metabolic process"/>
    <property type="evidence" value="ECO:0007669"/>
    <property type="project" value="UniProtKB-UniPathway"/>
</dbReference>
<organism evidence="2 3">
    <name type="scientific">Hucho hucho</name>
    <name type="common">huchen</name>
    <dbReference type="NCBI Taxonomy" id="62062"/>
    <lineage>
        <taxon>Eukaryota</taxon>
        <taxon>Metazoa</taxon>
        <taxon>Chordata</taxon>
        <taxon>Craniata</taxon>
        <taxon>Vertebrata</taxon>
        <taxon>Euteleostomi</taxon>
        <taxon>Actinopterygii</taxon>
        <taxon>Neopterygii</taxon>
        <taxon>Teleostei</taxon>
        <taxon>Protacanthopterygii</taxon>
        <taxon>Salmoniformes</taxon>
        <taxon>Salmonidae</taxon>
        <taxon>Salmoninae</taxon>
        <taxon>Hucho</taxon>
    </lineage>
</organism>
<evidence type="ECO:0000259" key="1">
    <source>
        <dbReference type="Pfam" id="PF19712"/>
    </source>
</evidence>
<feature type="domain" description="Acylglycerol kinase C-terminal" evidence="1">
    <location>
        <begin position="11"/>
        <end position="66"/>
    </location>
</feature>
<dbReference type="Ensembl" id="ENSHHUT00000024312.1">
    <property type="protein sequence ID" value="ENSHHUP00000023426.1"/>
    <property type="gene ID" value="ENSHHUG00000014694.1"/>
</dbReference>
<reference evidence="3" key="1">
    <citation type="submission" date="2018-06" db="EMBL/GenBank/DDBJ databases">
        <title>Genome assembly of Danube salmon.</title>
        <authorList>
            <person name="Macqueen D.J."/>
            <person name="Gundappa M.K."/>
        </authorList>
    </citation>
    <scope>NUCLEOTIDE SEQUENCE [LARGE SCALE GENOMIC DNA]</scope>
</reference>
<dbReference type="UniPathway" id="UPA00230"/>
<dbReference type="Pfam" id="PF19712">
    <property type="entry name" value="AGK_C"/>
    <property type="match status" value="1"/>
</dbReference>
<dbReference type="Proteomes" id="UP000314982">
    <property type="component" value="Unassembled WGS sequence"/>
</dbReference>
<accession>A0A4W5LC24</accession>
<evidence type="ECO:0000313" key="2">
    <source>
        <dbReference type="Ensembl" id="ENSHHUP00000023426.1"/>
    </source>
</evidence>
<keyword evidence="3" id="KW-1185">Reference proteome</keyword>
<dbReference type="InterPro" id="IPR045579">
    <property type="entry name" value="AGK_C"/>
</dbReference>
<dbReference type="AlphaFoldDB" id="A0A4W5LC24"/>
<proteinExistence type="predicted"/>
<name>A0A4W5LC24_9TELE</name>
<dbReference type="STRING" id="62062.ENSHHUP00000023426"/>
<reference evidence="2" key="3">
    <citation type="submission" date="2025-09" db="UniProtKB">
        <authorList>
            <consortium name="Ensembl"/>
        </authorList>
    </citation>
    <scope>IDENTIFICATION</scope>
</reference>
<evidence type="ECO:0000313" key="3">
    <source>
        <dbReference type="Proteomes" id="UP000314982"/>
    </source>
</evidence>
<reference evidence="2" key="2">
    <citation type="submission" date="2025-08" db="UniProtKB">
        <authorList>
            <consortium name="Ensembl"/>
        </authorList>
    </citation>
    <scope>IDENTIFICATION</scope>
</reference>
<sequence length="94" mass="10741">RLKLPVLLFVLQRIDDSLLVCVEPDSFTVGEFITVGEKKVEDSTAFTRQSLKLEASACRLNLPEVTYFICFKPIDFRDKNNEPPYLHLCTPPPL</sequence>
<protein>
    <recommendedName>
        <fullName evidence="1">Acylglycerol kinase C-terminal domain-containing protein</fullName>
    </recommendedName>
</protein>